<name>A0ACC2NBW4_9HYME</name>
<evidence type="ECO:0000313" key="1">
    <source>
        <dbReference type="EMBL" id="KAJ8667857.1"/>
    </source>
</evidence>
<keyword evidence="2" id="KW-1185">Reference proteome</keyword>
<proteinExistence type="predicted"/>
<dbReference type="EMBL" id="CM056744">
    <property type="protein sequence ID" value="KAJ8667857.1"/>
    <property type="molecule type" value="Genomic_DNA"/>
</dbReference>
<evidence type="ECO:0000313" key="2">
    <source>
        <dbReference type="Proteomes" id="UP001239111"/>
    </source>
</evidence>
<accession>A0ACC2NBW4</accession>
<sequence length="209" mass="24233">MSSSYLEEEIYLIGRASPQITGDQLPTNLQALQVLFFNTRVCRLKLEQSFQLVIKEISIFWEKAGIPIQDVRRCIEKLDSLYDEYGKVQKSCKSQYGKKSEAKFQERLTQLFDISHGNAMKIIDESRKAFLTDQRFKRLIECIGDIHQETNADSNIHCEIEDQELILQDPTMDVEDPEPSNVDPEPVMASKQIWTQKFVEYWSSSSGVW</sequence>
<reference evidence="1" key="1">
    <citation type="submission" date="2023-04" db="EMBL/GenBank/DDBJ databases">
        <title>A chromosome-level genome assembly of the parasitoid wasp Eretmocerus hayati.</title>
        <authorList>
            <person name="Zhong Y."/>
            <person name="Liu S."/>
            <person name="Liu Y."/>
        </authorList>
    </citation>
    <scope>NUCLEOTIDE SEQUENCE</scope>
    <source>
        <strain evidence="1">ZJU_SS_LIU_2023</strain>
    </source>
</reference>
<organism evidence="1 2">
    <name type="scientific">Eretmocerus hayati</name>
    <dbReference type="NCBI Taxonomy" id="131215"/>
    <lineage>
        <taxon>Eukaryota</taxon>
        <taxon>Metazoa</taxon>
        <taxon>Ecdysozoa</taxon>
        <taxon>Arthropoda</taxon>
        <taxon>Hexapoda</taxon>
        <taxon>Insecta</taxon>
        <taxon>Pterygota</taxon>
        <taxon>Neoptera</taxon>
        <taxon>Endopterygota</taxon>
        <taxon>Hymenoptera</taxon>
        <taxon>Apocrita</taxon>
        <taxon>Proctotrupomorpha</taxon>
        <taxon>Chalcidoidea</taxon>
        <taxon>Aphelinidae</taxon>
        <taxon>Aphelininae</taxon>
        <taxon>Eretmocerus</taxon>
    </lineage>
</organism>
<dbReference type="Proteomes" id="UP001239111">
    <property type="component" value="Chromosome 4"/>
</dbReference>
<protein>
    <submittedName>
        <fullName evidence="1">Uncharacterized protein</fullName>
    </submittedName>
</protein>
<comment type="caution">
    <text evidence="1">The sequence shown here is derived from an EMBL/GenBank/DDBJ whole genome shotgun (WGS) entry which is preliminary data.</text>
</comment>
<gene>
    <name evidence="1" type="ORF">QAD02_009520</name>
</gene>